<dbReference type="EMBL" id="JACJIA010000003">
    <property type="protein sequence ID" value="MBA8951584.1"/>
    <property type="molecule type" value="Genomic_DNA"/>
</dbReference>
<dbReference type="PROSITE" id="PS01117">
    <property type="entry name" value="HTH_MARR_1"/>
    <property type="match status" value="1"/>
</dbReference>
<dbReference type="PANTHER" id="PTHR33164:SF104">
    <property type="entry name" value="TRANSCRIPTIONAL REGULATORY PROTEIN"/>
    <property type="match status" value="1"/>
</dbReference>
<comment type="caution">
    <text evidence="5">The sequence shown here is derived from an EMBL/GenBank/DDBJ whole genome shotgun (WGS) entry which is preliminary data.</text>
</comment>
<keyword evidence="6" id="KW-1185">Reference proteome</keyword>
<dbReference type="InterPro" id="IPR036388">
    <property type="entry name" value="WH-like_DNA-bd_sf"/>
</dbReference>
<dbReference type="AlphaFoldDB" id="A0A7W3QLI7"/>
<sequence length="187" mass="20563">MTTEDPRAPRDSIAAELDGWTAPMAGVDPQTEAARQRIGRISRQFERLLGQVAADHGLTVGDWTALSALQRSAPPHQRTPKELADEVGVTAGTMSVRIDRLIQAGLVEPVADGGDGRRRPVRLTDLGRRRWSQATGQRTASERDLFGDALTRQELQQLNGLLARLLGHLEDTFGPASRHDTPRHQLR</sequence>
<keyword evidence="1" id="KW-0805">Transcription regulation</keyword>
<organism evidence="5 6">
    <name type="scientific">Actinomadura namibiensis</name>
    <dbReference type="NCBI Taxonomy" id="182080"/>
    <lineage>
        <taxon>Bacteria</taxon>
        <taxon>Bacillati</taxon>
        <taxon>Actinomycetota</taxon>
        <taxon>Actinomycetes</taxon>
        <taxon>Streptosporangiales</taxon>
        <taxon>Thermomonosporaceae</taxon>
        <taxon>Actinomadura</taxon>
    </lineage>
</organism>
<dbReference type="InterPro" id="IPR011991">
    <property type="entry name" value="ArsR-like_HTH"/>
</dbReference>
<dbReference type="PANTHER" id="PTHR33164">
    <property type="entry name" value="TRANSCRIPTIONAL REGULATOR, MARR FAMILY"/>
    <property type="match status" value="1"/>
</dbReference>
<accession>A0A7W3QLI7</accession>
<dbReference type="InterPro" id="IPR000835">
    <property type="entry name" value="HTH_MarR-typ"/>
</dbReference>
<dbReference type="PROSITE" id="PS50995">
    <property type="entry name" value="HTH_MARR_2"/>
    <property type="match status" value="1"/>
</dbReference>
<evidence type="ECO:0000256" key="2">
    <source>
        <dbReference type="ARBA" id="ARBA00023125"/>
    </source>
</evidence>
<dbReference type="RefSeq" id="WP_220509334.1">
    <property type="nucleotide sequence ID" value="NZ_JACJIA010000003.1"/>
</dbReference>
<dbReference type="InterPro" id="IPR023187">
    <property type="entry name" value="Tscrpt_reg_MarR-type_CS"/>
</dbReference>
<reference evidence="5 6" key="1">
    <citation type="submission" date="2020-08" db="EMBL/GenBank/DDBJ databases">
        <title>Genomic Encyclopedia of Type Strains, Phase IV (KMG-IV): sequencing the most valuable type-strain genomes for metagenomic binning, comparative biology and taxonomic classification.</title>
        <authorList>
            <person name="Goeker M."/>
        </authorList>
    </citation>
    <scope>NUCLEOTIDE SEQUENCE [LARGE SCALE GENOMIC DNA]</scope>
    <source>
        <strain evidence="5 6">DSM 44197</strain>
    </source>
</reference>
<dbReference type="SUPFAM" id="SSF46785">
    <property type="entry name" value="Winged helix' DNA-binding domain"/>
    <property type="match status" value="1"/>
</dbReference>
<keyword evidence="3" id="KW-0804">Transcription</keyword>
<evidence type="ECO:0000313" key="6">
    <source>
        <dbReference type="Proteomes" id="UP000572680"/>
    </source>
</evidence>
<evidence type="ECO:0000313" key="5">
    <source>
        <dbReference type="EMBL" id="MBA8951584.1"/>
    </source>
</evidence>
<proteinExistence type="predicted"/>
<evidence type="ECO:0000256" key="1">
    <source>
        <dbReference type="ARBA" id="ARBA00023015"/>
    </source>
</evidence>
<dbReference type="GO" id="GO:0006950">
    <property type="term" value="P:response to stress"/>
    <property type="evidence" value="ECO:0007669"/>
    <property type="project" value="TreeGrafter"/>
</dbReference>
<dbReference type="Proteomes" id="UP000572680">
    <property type="component" value="Unassembled WGS sequence"/>
</dbReference>
<dbReference type="Gene3D" id="1.10.10.10">
    <property type="entry name" value="Winged helix-like DNA-binding domain superfamily/Winged helix DNA-binding domain"/>
    <property type="match status" value="1"/>
</dbReference>
<dbReference type="CDD" id="cd00090">
    <property type="entry name" value="HTH_ARSR"/>
    <property type="match status" value="1"/>
</dbReference>
<evidence type="ECO:0000259" key="4">
    <source>
        <dbReference type="PROSITE" id="PS50995"/>
    </source>
</evidence>
<dbReference type="InterPro" id="IPR039422">
    <property type="entry name" value="MarR/SlyA-like"/>
</dbReference>
<evidence type="ECO:0000256" key="3">
    <source>
        <dbReference type="ARBA" id="ARBA00023163"/>
    </source>
</evidence>
<dbReference type="GO" id="GO:0003700">
    <property type="term" value="F:DNA-binding transcription factor activity"/>
    <property type="evidence" value="ECO:0007669"/>
    <property type="project" value="InterPro"/>
</dbReference>
<keyword evidence="2 5" id="KW-0238">DNA-binding</keyword>
<feature type="domain" description="HTH marR-type" evidence="4">
    <location>
        <begin position="31"/>
        <end position="167"/>
    </location>
</feature>
<dbReference type="GO" id="GO:0003677">
    <property type="term" value="F:DNA binding"/>
    <property type="evidence" value="ECO:0007669"/>
    <property type="project" value="UniProtKB-KW"/>
</dbReference>
<name>A0A7W3QLI7_ACTNM</name>
<dbReference type="InterPro" id="IPR036390">
    <property type="entry name" value="WH_DNA-bd_sf"/>
</dbReference>
<gene>
    <name evidence="5" type="ORF">HNR61_003215</name>
</gene>
<dbReference type="PRINTS" id="PR00598">
    <property type="entry name" value="HTHMARR"/>
</dbReference>
<dbReference type="Pfam" id="PF12802">
    <property type="entry name" value="MarR_2"/>
    <property type="match status" value="1"/>
</dbReference>
<dbReference type="SMART" id="SM00347">
    <property type="entry name" value="HTH_MARR"/>
    <property type="match status" value="1"/>
</dbReference>
<protein>
    <submittedName>
        <fullName evidence="5">DNA-binding MarR family transcriptional regulator</fullName>
    </submittedName>
</protein>